<dbReference type="Proteomes" id="UP001271007">
    <property type="component" value="Unassembled WGS sequence"/>
</dbReference>
<evidence type="ECO:0000259" key="2">
    <source>
        <dbReference type="Pfam" id="PF25534"/>
    </source>
</evidence>
<dbReference type="InterPro" id="IPR057678">
    <property type="entry name" value="DUF7918"/>
</dbReference>
<comment type="caution">
    <text evidence="3">The sequence shown here is derived from an EMBL/GenBank/DDBJ whole genome shotgun (WGS) entry which is preliminary data.</text>
</comment>
<reference evidence="3" key="1">
    <citation type="submission" date="2023-04" db="EMBL/GenBank/DDBJ databases">
        <title>Black Yeasts Isolated from many extreme environments.</title>
        <authorList>
            <person name="Coleine C."/>
            <person name="Stajich J.E."/>
            <person name="Selbmann L."/>
        </authorList>
    </citation>
    <scope>NUCLEOTIDE SEQUENCE</scope>
    <source>
        <strain evidence="3">CCFEE 5312</strain>
    </source>
</reference>
<feature type="region of interest" description="Disordered" evidence="1">
    <location>
        <begin position="277"/>
        <end position="300"/>
    </location>
</feature>
<dbReference type="PANTHER" id="PTHR36223">
    <property type="entry name" value="BETA-LACTAMASE-TYPE TRANSPEPTIDASE FOLD DOMAIN CONTAINING PROTEIN"/>
    <property type="match status" value="1"/>
</dbReference>
<protein>
    <recommendedName>
        <fullName evidence="2">DUF7918 domain-containing protein</fullName>
    </recommendedName>
</protein>
<dbReference type="AlphaFoldDB" id="A0AAJ0DAW8"/>
<keyword evidence="4" id="KW-1185">Reference proteome</keyword>
<dbReference type="EMBL" id="JAWDJX010000032">
    <property type="protein sequence ID" value="KAK3050409.1"/>
    <property type="molecule type" value="Genomic_DNA"/>
</dbReference>
<name>A0AAJ0DAW8_9PEZI</name>
<evidence type="ECO:0000313" key="3">
    <source>
        <dbReference type="EMBL" id="KAK3050409.1"/>
    </source>
</evidence>
<feature type="domain" description="DUF7918" evidence="2">
    <location>
        <begin position="10"/>
        <end position="237"/>
    </location>
</feature>
<evidence type="ECO:0000313" key="4">
    <source>
        <dbReference type="Proteomes" id="UP001271007"/>
    </source>
</evidence>
<gene>
    <name evidence="3" type="ORF">LTR09_008320</name>
</gene>
<dbReference type="PANTHER" id="PTHR36223:SF1">
    <property type="entry name" value="TRANSCRIPTION ELONGATION FACTOR EAF N-TERMINAL DOMAIN-CONTAINING PROTEIN"/>
    <property type="match status" value="1"/>
</dbReference>
<sequence>MAISEHLPDVKVEIRVDGKALKEYQDHDFEEESERTSTRYIEAASGQNFSIVIELLPKFHFRGDSVSFEIHTDGKYTSCSVFRKGTTMHVSERKGPNAVDASNKLRYCFNLLETVSDGRQKSGEVEQIKGLGQISITCEHTTAGTTYLSTPAEDQLDGPGVVSEKALKGESHSHSVGQQGTAEQLIPSRYTGGKLSRQSVKRIRMTPLPGLPSPAATFVFHYRSLACLNSMLIIPRTPSPPPLEERDITTLNHDELRELQKRALDFKKQREAEVKIKREKVEDSPRRRKIARPSAGDTQLELDDAGVRECSTSTLPAAEKVVIEID</sequence>
<accession>A0AAJ0DAW8</accession>
<proteinExistence type="predicted"/>
<organism evidence="3 4">
    <name type="scientific">Extremus antarcticus</name>
    <dbReference type="NCBI Taxonomy" id="702011"/>
    <lineage>
        <taxon>Eukaryota</taxon>
        <taxon>Fungi</taxon>
        <taxon>Dikarya</taxon>
        <taxon>Ascomycota</taxon>
        <taxon>Pezizomycotina</taxon>
        <taxon>Dothideomycetes</taxon>
        <taxon>Dothideomycetidae</taxon>
        <taxon>Mycosphaerellales</taxon>
        <taxon>Extremaceae</taxon>
        <taxon>Extremus</taxon>
    </lineage>
</organism>
<dbReference type="Pfam" id="PF25534">
    <property type="entry name" value="DUF7918"/>
    <property type="match status" value="1"/>
</dbReference>
<evidence type="ECO:0000256" key="1">
    <source>
        <dbReference type="SAM" id="MobiDB-lite"/>
    </source>
</evidence>